<evidence type="ECO:0000313" key="2">
    <source>
        <dbReference type="EMBL" id="SNW04836.1"/>
    </source>
</evidence>
<feature type="transmembrane region" description="Helical" evidence="1">
    <location>
        <begin position="12"/>
        <end position="28"/>
    </location>
</feature>
<keyword evidence="1" id="KW-1133">Transmembrane helix</keyword>
<gene>
    <name evidence="2" type="ORF">SAMEA4384070_04028</name>
</gene>
<sequence>MWMSPQWNGVPSAFRFFVTIILVLIYLVQRDGELDE</sequence>
<keyword evidence="1" id="KW-0812">Transmembrane</keyword>
<dbReference type="Proteomes" id="UP000215134">
    <property type="component" value="Chromosome 1"/>
</dbReference>
<proteinExistence type="predicted"/>
<organism evidence="2 3">
    <name type="scientific">Serratia ficaria</name>
    <dbReference type="NCBI Taxonomy" id="61651"/>
    <lineage>
        <taxon>Bacteria</taxon>
        <taxon>Pseudomonadati</taxon>
        <taxon>Pseudomonadota</taxon>
        <taxon>Gammaproteobacteria</taxon>
        <taxon>Enterobacterales</taxon>
        <taxon>Yersiniaceae</taxon>
        <taxon>Serratia</taxon>
    </lineage>
</organism>
<dbReference type="AlphaFoldDB" id="A0A240CC67"/>
<dbReference type="EMBL" id="LT906479">
    <property type="protein sequence ID" value="SNW04836.1"/>
    <property type="molecule type" value="Genomic_DNA"/>
</dbReference>
<evidence type="ECO:0000256" key="1">
    <source>
        <dbReference type="SAM" id="Phobius"/>
    </source>
</evidence>
<accession>A0A240CC67</accession>
<dbReference type="Pfam" id="PF09933">
    <property type="entry name" value="DUF2165"/>
    <property type="match status" value="1"/>
</dbReference>
<keyword evidence="3" id="KW-1185">Reference proteome</keyword>
<name>A0A240CC67_SERFI</name>
<dbReference type="KEGG" id="sfj:SAMEA4384070_4028"/>
<evidence type="ECO:0000313" key="3">
    <source>
        <dbReference type="Proteomes" id="UP000215134"/>
    </source>
</evidence>
<protein>
    <submittedName>
        <fullName evidence="2">Predicted small integral membrane protein (DUF2165)</fullName>
    </submittedName>
</protein>
<reference evidence="2 3" key="1">
    <citation type="submission" date="2017-06" db="EMBL/GenBank/DDBJ databases">
        <authorList>
            <consortium name="Pathogen Informatics"/>
        </authorList>
    </citation>
    <scope>NUCLEOTIDE SEQUENCE [LARGE SCALE GENOMIC DNA]</scope>
    <source>
        <strain evidence="2 3">NCTC12148</strain>
    </source>
</reference>
<dbReference type="InterPro" id="IPR018681">
    <property type="entry name" value="DUF2165_transmembrane"/>
</dbReference>
<keyword evidence="1" id="KW-0472">Membrane</keyword>